<evidence type="ECO:0000313" key="1">
    <source>
        <dbReference type="EMBL" id="OTI63097.1"/>
    </source>
</evidence>
<accession>A0A241XRQ7</accession>
<dbReference type="RefSeq" id="WP_065327632.1">
    <property type="nucleotide sequence ID" value="NZ_NFFZ01000004.1"/>
</dbReference>
<evidence type="ECO:0000313" key="2">
    <source>
        <dbReference type="Proteomes" id="UP000194857"/>
    </source>
</evidence>
<dbReference type="EMBL" id="NFFZ01000004">
    <property type="protein sequence ID" value="OTI63097.1"/>
    <property type="molecule type" value="Genomic_DNA"/>
</dbReference>
<protein>
    <submittedName>
        <fullName evidence="1">Uncharacterized protein</fullName>
    </submittedName>
</protein>
<comment type="caution">
    <text evidence="1">The sequence shown here is derived from an EMBL/GenBank/DDBJ whole genome shotgun (WGS) entry which is preliminary data.</text>
</comment>
<name>A0A241XRQ7_PSEAI</name>
<gene>
    <name evidence="1" type="ORF">CAZ10_09670</name>
</gene>
<dbReference type="Proteomes" id="UP000194857">
    <property type="component" value="Unassembled WGS sequence"/>
</dbReference>
<reference evidence="1 2" key="1">
    <citation type="submission" date="2017-05" db="EMBL/GenBank/DDBJ databases">
        <authorList>
            <person name="Song R."/>
            <person name="Chenine A.L."/>
            <person name="Ruprecht R.M."/>
        </authorList>
    </citation>
    <scope>NUCLEOTIDE SEQUENCE [LARGE SCALE GENOMIC DNA]</scope>
    <source>
        <strain evidence="1 2">S567_C10_BS</strain>
    </source>
</reference>
<dbReference type="AlphaFoldDB" id="A0A241XRQ7"/>
<proteinExistence type="predicted"/>
<sequence>MSANLVTKIVGMQSAIALAERCIKESAFVEVTPLPDDLYDVGVKRDAEHLLHTPLPETGEE</sequence>
<organism evidence="1 2">
    <name type="scientific">Pseudomonas aeruginosa</name>
    <dbReference type="NCBI Taxonomy" id="287"/>
    <lineage>
        <taxon>Bacteria</taxon>
        <taxon>Pseudomonadati</taxon>
        <taxon>Pseudomonadota</taxon>
        <taxon>Gammaproteobacteria</taxon>
        <taxon>Pseudomonadales</taxon>
        <taxon>Pseudomonadaceae</taxon>
        <taxon>Pseudomonas</taxon>
    </lineage>
</organism>